<dbReference type="GO" id="GO:0140664">
    <property type="term" value="F:ATP-dependent DNA damage sensor activity"/>
    <property type="evidence" value="ECO:0007669"/>
    <property type="project" value="InterPro"/>
</dbReference>
<evidence type="ECO:0000259" key="8">
    <source>
        <dbReference type="PROSITE" id="PS51146"/>
    </source>
</evidence>
<dbReference type="GO" id="GO:0003677">
    <property type="term" value="F:DNA binding"/>
    <property type="evidence" value="ECO:0007669"/>
    <property type="project" value="InterPro"/>
</dbReference>
<gene>
    <name evidence="9" type="primary">kaiC-2</name>
    <name evidence="9" type="ORF">HLUCCA11_20740</name>
</gene>
<evidence type="ECO:0000256" key="4">
    <source>
        <dbReference type="ARBA" id="ARBA00022737"/>
    </source>
</evidence>
<evidence type="ECO:0000313" key="9">
    <source>
        <dbReference type="EMBL" id="KPQ32758.1"/>
    </source>
</evidence>
<dbReference type="SUPFAM" id="SSF52540">
    <property type="entry name" value="P-loop containing nucleoside triphosphate hydrolases"/>
    <property type="match status" value="2"/>
</dbReference>
<accession>A0A0P8D9I2</accession>
<dbReference type="STRING" id="1666911.HLUCCA11_20740"/>
<dbReference type="PROSITE" id="PS51146">
    <property type="entry name" value="KAIC"/>
    <property type="match status" value="2"/>
</dbReference>
<dbReference type="InterPro" id="IPR010624">
    <property type="entry name" value="KaiC_dom"/>
</dbReference>
<keyword evidence="6" id="KW-0378">Hydrolase</keyword>
<evidence type="ECO:0000313" key="10">
    <source>
        <dbReference type="Proteomes" id="UP000050465"/>
    </source>
</evidence>
<evidence type="ECO:0000256" key="5">
    <source>
        <dbReference type="ARBA" id="ARBA00022777"/>
    </source>
</evidence>
<reference evidence="9 10" key="1">
    <citation type="submission" date="2015-09" db="EMBL/GenBank/DDBJ databases">
        <title>Identification and resolution of microdiversity through metagenomic sequencing of parallel consortia.</title>
        <authorList>
            <person name="Nelson W.C."/>
            <person name="Romine M.F."/>
            <person name="Lindemann S.R."/>
        </authorList>
    </citation>
    <scope>NUCLEOTIDE SEQUENCE [LARGE SCALE GENOMIC DNA]</scope>
    <source>
        <strain evidence="9">Ana</strain>
    </source>
</reference>
<evidence type="ECO:0000256" key="2">
    <source>
        <dbReference type="ARBA" id="ARBA00022553"/>
    </source>
</evidence>
<evidence type="ECO:0000259" key="7">
    <source>
        <dbReference type="PROSITE" id="PS50162"/>
    </source>
</evidence>
<dbReference type="GO" id="GO:0006281">
    <property type="term" value="P:DNA repair"/>
    <property type="evidence" value="ECO:0007669"/>
    <property type="project" value="InterPro"/>
</dbReference>
<evidence type="ECO:0000256" key="6">
    <source>
        <dbReference type="ARBA" id="ARBA00022801"/>
    </source>
</evidence>
<protein>
    <recommendedName>
        <fullName evidence="1">non-specific serine/threonine protein kinase</fullName>
        <ecNumber evidence="1">2.7.11.1</ecNumber>
    </recommendedName>
</protein>
<dbReference type="InterPro" id="IPR027417">
    <property type="entry name" value="P-loop_NTPase"/>
</dbReference>
<dbReference type="SMART" id="SM00382">
    <property type="entry name" value="AAA"/>
    <property type="match status" value="2"/>
</dbReference>
<evidence type="ECO:0000256" key="3">
    <source>
        <dbReference type="ARBA" id="ARBA00022679"/>
    </source>
</evidence>
<keyword evidence="5" id="KW-0418">Kinase</keyword>
<comment type="caution">
    <text evidence="9">The sequence shown here is derived from an EMBL/GenBank/DDBJ whole genome shotgun (WGS) entry which is preliminary data.</text>
</comment>
<dbReference type="PROSITE" id="PS50162">
    <property type="entry name" value="RECA_2"/>
    <property type="match status" value="1"/>
</dbReference>
<dbReference type="Gene3D" id="3.40.50.300">
    <property type="entry name" value="P-loop containing nucleotide triphosphate hydrolases"/>
    <property type="match status" value="2"/>
</dbReference>
<feature type="domain" description="RecA family profile 1" evidence="7">
    <location>
        <begin position="247"/>
        <end position="286"/>
    </location>
</feature>
<feature type="domain" description="KaiC" evidence="8">
    <location>
        <begin position="249"/>
        <end position="481"/>
    </location>
</feature>
<keyword evidence="2" id="KW-0597">Phosphoprotein</keyword>
<proteinExistence type="predicted"/>
<dbReference type="PANTHER" id="PTHR42926:SF1">
    <property type="entry name" value="CIRCADIAN CLOCK OSCILLATOR PROTEIN KAIC 1"/>
    <property type="match status" value="1"/>
</dbReference>
<sequence>MPSSPSQPSAATETRLSTGIKGLDSVLSGGLIPNQTYLLRGGPGHGKTTLGLHFLSQATQKKPALFITLGEVESKIRRNAEKLGFNLEFVHFLDLSPSADFFTEDKSYDIFSPADVERESITNKILTSIQNFQPKRVFVDSITQFRYLSRDTYQFHQQVLSFVRYLTDQDATTIFTSEDSVTNPDDDLQFLSDSVITLTATPAGRTIQVEKFRGSGFIEGVHSLKIGSSGIVVFPKLKPETFSRSYSPDSISSGIPELDELLHGGIERGTVTIVTGPTGVGKTTFGAQFMKEAAGRGERSVIYSFEEATDTILHRCESINMPVRAMIENKKLKINAVEALSLTPDEFAQMVRHEVEVQGTQIVMIDSLSGYRLAMRGEDMTTHVHALCRYLQNMGVTTILVNEVDSIMGDFQATGQGLSYLADNIIFLRYLEIDGQLRKAIGVLKKRLSNFETTLREFKISRYGLQVGAPLSNLRGILSGVPEWVTPPKRFE</sequence>
<dbReference type="InterPro" id="IPR003593">
    <property type="entry name" value="AAA+_ATPase"/>
</dbReference>
<dbReference type="InterPro" id="IPR051347">
    <property type="entry name" value="Circadian_clock_KaiC-rel"/>
</dbReference>
<name>A0A0P8D9I2_9CYAN</name>
<dbReference type="PATRIC" id="fig|1666911.3.peg.3071"/>
<dbReference type="Proteomes" id="UP000050465">
    <property type="component" value="Unassembled WGS sequence"/>
</dbReference>
<dbReference type="PIRSF" id="PIRSF039117">
    <property type="entry name" value="KaiC"/>
    <property type="match status" value="1"/>
</dbReference>
<dbReference type="EMBL" id="LJZR01000047">
    <property type="protein sequence ID" value="KPQ32758.1"/>
    <property type="molecule type" value="Genomic_DNA"/>
</dbReference>
<dbReference type="Pfam" id="PF06745">
    <property type="entry name" value="ATPase"/>
    <property type="match status" value="2"/>
</dbReference>
<evidence type="ECO:0000256" key="1">
    <source>
        <dbReference type="ARBA" id="ARBA00012513"/>
    </source>
</evidence>
<dbReference type="PRINTS" id="PR01874">
    <property type="entry name" value="DNAREPAIRADA"/>
</dbReference>
<dbReference type="AlphaFoldDB" id="A0A0P8D9I2"/>
<organism evidence="9 10">
    <name type="scientific">Phormidesmis priestleyi Ana</name>
    <dbReference type="NCBI Taxonomy" id="1666911"/>
    <lineage>
        <taxon>Bacteria</taxon>
        <taxon>Bacillati</taxon>
        <taxon>Cyanobacteriota</taxon>
        <taxon>Cyanophyceae</taxon>
        <taxon>Leptolyngbyales</taxon>
        <taxon>Leptolyngbyaceae</taxon>
        <taxon>Phormidesmis</taxon>
    </lineage>
</organism>
<keyword evidence="4" id="KW-0677">Repeat</keyword>
<dbReference type="GO" id="GO:0016787">
    <property type="term" value="F:hydrolase activity"/>
    <property type="evidence" value="ECO:0007669"/>
    <property type="project" value="UniProtKB-KW"/>
</dbReference>
<dbReference type="InterPro" id="IPR020588">
    <property type="entry name" value="RecA_ATP-bd"/>
</dbReference>
<dbReference type="EC" id="2.7.11.1" evidence="1"/>
<feature type="domain" description="KaiC" evidence="8">
    <location>
        <begin position="14"/>
        <end position="247"/>
    </location>
</feature>
<dbReference type="InterPro" id="IPR014774">
    <property type="entry name" value="KaiC-like_dom"/>
</dbReference>
<dbReference type="PANTHER" id="PTHR42926">
    <property type="match status" value="1"/>
</dbReference>
<dbReference type="GO" id="GO:0004674">
    <property type="term" value="F:protein serine/threonine kinase activity"/>
    <property type="evidence" value="ECO:0007669"/>
    <property type="project" value="UniProtKB-EC"/>
</dbReference>
<keyword evidence="3" id="KW-0808">Transferase</keyword>
<dbReference type="GO" id="GO:0005524">
    <property type="term" value="F:ATP binding"/>
    <property type="evidence" value="ECO:0007669"/>
    <property type="project" value="InterPro"/>
</dbReference>
<dbReference type="InterPro" id="IPR030665">
    <property type="entry name" value="KaiC"/>
</dbReference>